<sequence>MTALSLHRPGRLVLVAVVALCVALAGGIGLWLYRGSDHRTDYCRKLSEDKRIHSALGSDHPNDSDCSRLGAAIRQATMGSKSGEHSVRQAQAMKNVLVALAEVTRNGDGRLDPALAVPVAGALADYMPDLYGVVSPGHMDYVRAFEETDPPWKDDTGVHVSVSSLSLLHVIRHLADTPEAYAELRAAVSAYAAAEFVAVPHGAEEWRFESPVRDAAYVLGAMDAVATDVRQDRGEGGWNEWSTDVFGQMAEAVPAPPAFTKDPARHISESWGQTLRAGGQKAMMSCFEAQSAEMVRMWGKGAGLDKEVQKSLLRVARDVSLLGRDETARNLP</sequence>
<keyword evidence="1" id="KW-1133">Transmembrane helix</keyword>
<keyword evidence="1" id="KW-0812">Transmembrane</keyword>
<comment type="caution">
    <text evidence="2">The sequence shown here is derived from an EMBL/GenBank/DDBJ whole genome shotgun (WGS) entry which is preliminary data.</text>
</comment>
<organism evidence="2 3">
    <name type="scientific">Streptomyces kebangsaanensis</name>
    <dbReference type="NCBI Taxonomy" id="864058"/>
    <lineage>
        <taxon>Bacteria</taxon>
        <taxon>Bacillati</taxon>
        <taxon>Actinomycetota</taxon>
        <taxon>Actinomycetes</taxon>
        <taxon>Kitasatosporales</taxon>
        <taxon>Streptomycetaceae</taxon>
        <taxon>Streptomyces</taxon>
    </lineage>
</organism>
<dbReference type="RefSeq" id="WP_388351403.1">
    <property type="nucleotide sequence ID" value="NZ_JBIAFJ010000030.1"/>
</dbReference>
<gene>
    <name evidence="2" type="ORF">ACFYNZ_27145</name>
</gene>
<name>A0ABW6L1N5_9ACTN</name>
<accession>A0ABW6L1N5</accession>
<evidence type="ECO:0000256" key="1">
    <source>
        <dbReference type="SAM" id="Phobius"/>
    </source>
</evidence>
<keyword evidence="3" id="KW-1185">Reference proteome</keyword>
<dbReference type="Proteomes" id="UP001601197">
    <property type="component" value="Unassembled WGS sequence"/>
</dbReference>
<dbReference type="EMBL" id="JBIAFJ010000030">
    <property type="protein sequence ID" value="MFE9173100.1"/>
    <property type="molecule type" value="Genomic_DNA"/>
</dbReference>
<feature type="transmembrane region" description="Helical" evidence="1">
    <location>
        <begin position="12"/>
        <end position="33"/>
    </location>
</feature>
<protein>
    <submittedName>
        <fullName evidence="2">Uncharacterized protein</fullName>
    </submittedName>
</protein>
<evidence type="ECO:0000313" key="2">
    <source>
        <dbReference type="EMBL" id="MFE9173100.1"/>
    </source>
</evidence>
<keyword evidence="1" id="KW-0472">Membrane</keyword>
<evidence type="ECO:0000313" key="3">
    <source>
        <dbReference type="Proteomes" id="UP001601197"/>
    </source>
</evidence>
<proteinExistence type="predicted"/>
<reference evidence="2 3" key="1">
    <citation type="submission" date="2024-10" db="EMBL/GenBank/DDBJ databases">
        <title>The Natural Products Discovery Center: Release of the First 8490 Sequenced Strains for Exploring Actinobacteria Biosynthetic Diversity.</title>
        <authorList>
            <person name="Kalkreuter E."/>
            <person name="Kautsar S.A."/>
            <person name="Yang D."/>
            <person name="Bader C.D."/>
            <person name="Teijaro C.N."/>
            <person name="Fluegel L."/>
            <person name="Davis C.M."/>
            <person name="Simpson J.R."/>
            <person name="Lauterbach L."/>
            <person name="Steele A.D."/>
            <person name="Gui C."/>
            <person name="Meng S."/>
            <person name="Li G."/>
            <person name="Viehrig K."/>
            <person name="Ye F."/>
            <person name="Su P."/>
            <person name="Kiefer A.F."/>
            <person name="Nichols A."/>
            <person name="Cepeda A.J."/>
            <person name="Yan W."/>
            <person name="Fan B."/>
            <person name="Jiang Y."/>
            <person name="Adhikari A."/>
            <person name="Zheng C.-J."/>
            <person name="Schuster L."/>
            <person name="Cowan T.M."/>
            <person name="Smanski M.J."/>
            <person name="Chevrette M.G."/>
            <person name="De Carvalho L.P.S."/>
            <person name="Shen B."/>
        </authorList>
    </citation>
    <scope>NUCLEOTIDE SEQUENCE [LARGE SCALE GENOMIC DNA]</scope>
    <source>
        <strain evidence="2 3">NPDC007147</strain>
    </source>
</reference>